<dbReference type="Proteomes" id="UP001141933">
    <property type="component" value="Unassembled WGS sequence"/>
</dbReference>
<comment type="similarity">
    <text evidence="1">Belongs to the ROK (NagC/XylR) family.</text>
</comment>
<reference evidence="2" key="1">
    <citation type="submission" date="2022-12" db="EMBL/GenBank/DDBJ databases">
        <title>Phocaeicola acetigenes sp. nov., isolated feces from a healthy human.</title>
        <authorList>
            <person name="Do H."/>
            <person name="Ha Y.B."/>
            <person name="Kim J.-S."/>
            <person name="Suh M.K."/>
            <person name="Kim H.S."/>
            <person name="Lee J.-S."/>
        </authorList>
    </citation>
    <scope>NUCLEOTIDE SEQUENCE</scope>
    <source>
        <strain evidence="2">KGMB11183</strain>
    </source>
</reference>
<dbReference type="Gene3D" id="3.30.420.40">
    <property type="match status" value="2"/>
</dbReference>
<dbReference type="InterPro" id="IPR049874">
    <property type="entry name" value="ROK_cs"/>
</dbReference>
<keyword evidence="3" id="KW-1185">Reference proteome</keyword>
<evidence type="ECO:0000313" key="3">
    <source>
        <dbReference type="Proteomes" id="UP001141933"/>
    </source>
</evidence>
<gene>
    <name evidence="2" type="ORF">O6P32_04915</name>
</gene>
<evidence type="ECO:0000313" key="2">
    <source>
        <dbReference type="EMBL" id="MCZ8372050.1"/>
    </source>
</evidence>
<evidence type="ECO:0000256" key="1">
    <source>
        <dbReference type="ARBA" id="ARBA00006479"/>
    </source>
</evidence>
<protein>
    <submittedName>
        <fullName evidence="2">ROK family protein</fullName>
    </submittedName>
</protein>
<dbReference type="RefSeq" id="WP_269877138.1">
    <property type="nucleotide sequence ID" value="NZ_JAPZVM010000003.1"/>
</dbReference>
<dbReference type="InterPro" id="IPR043129">
    <property type="entry name" value="ATPase_NBD"/>
</dbReference>
<accession>A0ABT4PG72</accession>
<dbReference type="InterPro" id="IPR000600">
    <property type="entry name" value="ROK"/>
</dbReference>
<dbReference type="PROSITE" id="PS01125">
    <property type="entry name" value="ROK"/>
    <property type="match status" value="1"/>
</dbReference>
<name>A0ABT4PG72_9BACT</name>
<dbReference type="Pfam" id="PF00480">
    <property type="entry name" value="ROK"/>
    <property type="match status" value="1"/>
</dbReference>
<proteinExistence type="inferred from homology"/>
<organism evidence="2 3">
    <name type="scientific">Phocaeicola acetigenes</name>
    <dbReference type="NCBI Taxonomy" id="3016083"/>
    <lineage>
        <taxon>Bacteria</taxon>
        <taxon>Pseudomonadati</taxon>
        <taxon>Bacteroidota</taxon>
        <taxon>Bacteroidia</taxon>
        <taxon>Bacteroidales</taxon>
        <taxon>Bacteroidaceae</taxon>
        <taxon>Phocaeicola</taxon>
    </lineage>
</organism>
<sequence length="323" mass="34392">MTINMEKPYVVGMDIGGTNTVFGIVDSRGNVLVSDSVKTQEYDKVEDYVDAVCKKLLPLLQQVGGAEKIKGMGVGAPNGNYYNGTIEFAPNLPWKGIIPLAAMFEEKLGVPTALTNDANAAAIGEMTYGAARGLKDFIMITLGTGVGSGIVINGQLVYGHDGFAGELGHVIVNPEGRQCGCGRKGCLETYCSATGVARTAREFLVQRTEPSLLRNIPVEDIVSKDVYDAAVKGDKLALDIFEYTGTILGEALVNFIAFSSPEAIILFGGLAKSGDYLMKPIQRAIDKNVLKIYEGKTKLLLSQLKDADAAVLGASALGWEVKE</sequence>
<dbReference type="EMBL" id="JAPZVM010000003">
    <property type="protein sequence ID" value="MCZ8372050.1"/>
    <property type="molecule type" value="Genomic_DNA"/>
</dbReference>
<dbReference type="SUPFAM" id="SSF53067">
    <property type="entry name" value="Actin-like ATPase domain"/>
    <property type="match status" value="1"/>
</dbReference>
<comment type="caution">
    <text evidence="2">The sequence shown here is derived from an EMBL/GenBank/DDBJ whole genome shotgun (WGS) entry which is preliminary data.</text>
</comment>
<dbReference type="PANTHER" id="PTHR18964:SF149">
    <property type="entry name" value="BIFUNCTIONAL UDP-N-ACETYLGLUCOSAMINE 2-EPIMERASE_N-ACETYLMANNOSAMINE KINASE"/>
    <property type="match status" value="1"/>
</dbReference>
<dbReference type="PANTHER" id="PTHR18964">
    <property type="entry name" value="ROK (REPRESSOR, ORF, KINASE) FAMILY"/>
    <property type="match status" value="1"/>
</dbReference>